<proteinExistence type="predicted"/>
<protein>
    <submittedName>
        <fullName evidence="1">Uncharacterized protein</fullName>
    </submittedName>
</protein>
<comment type="caution">
    <text evidence="1">The sequence shown here is derived from an EMBL/GenBank/DDBJ whole genome shotgun (WGS) entry which is preliminary data.</text>
</comment>
<dbReference type="Proteomes" id="UP000712600">
    <property type="component" value="Unassembled WGS sequence"/>
</dbReference>
<reference evidence="1" key="1">
    <citation type="submission" date="2019-12" db="EMBL/GenBank/DDBJ databases">
        <title>Genome sequencing and annotation of Brassica cretica.</title>
        <authorList>
            <person name="Studholme D.J."/>
            <person name="Sarris P."/>
        </authorList>
    </citation>
    <scope>NUCLEOTIDE SEQUENCE</scope>
    <source>
        <strain evidence="1">PFS-109/04</strain>
        <tissue evidence="1">Leaf</tissue>
    </source>
</reference>
<evidence type="ECO:0000313" key="1">
    <source>
        <dbReference type="EMBL" id="KAF3488153.1"/>
    </source>
</evidence>
<dbReference type="AlphaFoldDB" id="A0A8S9MZ00"/>
<dbReference type="EMBL" id="QGKX02002183">
    <property type="protein sequence ID" value="KAF3488153.1"/>
    <property type="molecule type" value="Genomic_DNA"/>
</dbReference>
<gene>
    <name evidence="1" type="ORF">F2Q69_00055363</name>
</gene>
<sequence>MPWEIDEEEKLWWWLDEAEKLRWRLEEEKNLRWLIEKIRSSGGSLFFFQVKTAKPRDTVDVGRPTVDVGRPTVEVGRPTLNPVPHKPSPARTAILRVMNP</sequence>
<accession>A0A8S9MZ00</accession>
<evidence type="ECO:0000313" key="2">
    <source>
        <dbReference type="Proteomes" id="UP000712600"/>
    </source>
</evidence>
<name>A0A8S9MZ00_BRACR</name>
<organism evidence="1 2">
    <name type="scientific">Brassica cretica</name>
    <name type="common">Mustard</name>
    <dbReference type="NCBI Taxonomy" id="69181"/>
    <lineage>
        <taxon>Eukaryota</taxon>
        <taxon>Viridiplantae</taxon>
        <taxon>Streptophyta</taxon>
        <taxon>Embryophyta</taxon>
        <taxon>Tracheophyta</taxon>
        <taxon>Spermatophyta</taxon>
        <taxon>Magnoliopsida</taxon>
        <taxon>eudicotyledons</taxon>
        <taxon>Gunneridae</taxon>
        <taxon>Pentapetalae</taxon>
        <taxon>rosids</taxon>
        <taxon>malvids</taxon>
        <taxon>Brassicales</taxon>
        <taxon>Brassicaceae</taxon>
        <taxon>Brassiceae</taxon>
        <taxon>Brassica</taxon>
    </lineage>
</organism>